<feature type="transmembrane region" description="Helical" evidence="13">
    <location>
        <begin position="142"/>
        <end position="160"/>
    </location>
</feature>
<feature type="transmembrane region" description="Helical" evidence="13">
    <location>
        <begin position="12"/>
        <end position="33"/>
    </location>
</feature>
<comment type="similarity">
    <text evidence="2">Belongs to the LIMR family. LMBRD1 subfamily.</text>
</comment>
<dbReference type="GO" id="GO:0072665">
    <property type="term" value="P:protein localization to vacuole"/>
    <property type="evidence" value="ECO:0007669"/>
    <property type="project" value="TreeGrafter"/>
</dbReference>
<evidence type="ECO:0000256" key="9">
    <source>
        <dbReference type="ARBA" id="ARBA00023228"/>
    </source>
</evidence>
<evidence type="ECO:0000313" key="14">
    <source>
        <dbReference type="EMBL" id="KAF9551665.1"/>
    </source>
</evidence>
<evidence type="ECO:0000256" key="10">
    <source>
        <dbReference type="ARBA" id="ARBA00023285"/>
    </source>
</evidence>
<reference evidence="14" key="1">
    <citation type="journal article" date="2020" name="Fungal Divers.">
        <title>Resolving the Mortierellaceae phylogeny through synthesis of multi-gene phylogenetics and phylogenomics.</title>
        <authorList>
            <person name="Vandepol N."/>
            <person name="Liber J."/>
            <person name="Desiro A."/>
            <person name="Na H."/>
            <person name="Kennedy M."/>
            <person name="Barry K."/>
            <person name="Grigoriev I.V."/>
            <person name="Miller A.N."/>
            <person name="O'Donnell K."/>
            <person name="Stajich J.E."/>
            <person name="Bonito G."/>
        </authorList>
    </citation>
    <scope>NUCLEOTIDE SEQUENCE</scope>
    <source>
        <strain evidence="14">NRRL 2591</strain>
    </source>
</reference>
<feature type="compositionally biased region" description="Polar residues" evidence="12">
    <location>
        <begin position="569"/>
        <end position="590"/>
    </location>
</feature>
<comment type="caution">
    <text evidence="14">The sequence shown here is derived from an EMBL/GenBank/DDBJ whole genome shotgun (WGS) entry which is preliminary data.</text>
</comment>
<keyword evidence="8 13" id="KW-0472">Membrane</keyword>
<evidence type="ECO:0000256" key="11">
    <source>
        <dbReference type="ARBA" id="ARBA00025515"/>
    </source>
</evidence>
<evidence type="ECO:0000256" key="4">
    <source>
        <dbReference type="ARBA" id="ARBA00022448"/>
    </source>
</evidence>
<feature type="transmembrane region" description="Helical" evidence="13">
    <location>
        <begin position="299"/>
        <end position="318"/>
    </location>
</feature>
<feature type="transmembrane region" description="Helical" evidence="13">
    <location>
        <begin position="42"/>
        <end position="63"/>
    </location>
</feature>
<keyword evidence="5" id="KW-0846">Cobalamin</keyword>
<evidence type="ECO:0000256" key="1">
    <source>
        <dbReference type="ARBA" id="ARBA00004155"/>
    </source>
</evidence>
<keyword evidence="4" id="KW-0813">Transport</keyword>
<evidence type="ECO:0000256" key="5">
    <source>
        <dbReference type="ARBA" id="ARBA00022628"/>
    </source>
</evidence>
<dbReference type="AlphaFoldDB" id="A0A9P6FIF7"/>
<feature type="transmembrane region" description="Helical" evidence="13">
    <location>
        <begin position="361"/>
        <end position="391"/>
    </location>
</feature>
<dbReference type="EMBL" id="JAAAXW010000003">
    <property type="protein sequence ID" value="KAF9551665.1"/>
    <property type="molecule type" value="Genomic_DNA"/>
</dbReference>
<comment type="subcellular location">
    <subcellularLocation>
        <location evidence="1">Lysosome membrane</location>
        <topology evidence="1">Multi-pass membrane protein</topology>
    </subcellularLocation>
</comment>
<dbReference type="PANTHER" id="PTHR16130">
    <property type="entry name" value="LYSOSOMAL COBALAMIN TRANSPORTER-RELATED"/>
    <property type="match status" value="1"/>
</dbReference>
<gene>
    <name evidence="14" type="ORF">EC957_006558</name>
</gene>
<evidence type="ECO:0000256" key="3">
    <source>
        <dbReference type="ARBA" id="ARBA00017088"/>
    </source>
</evidence>
<dbReference type="PANTHER" id="PTHR16130:SF2">
    <property type="entry name" value="LYSOSOMAL COBALAMIN TRANSPORT ESCORT PROTEIN LMBD1"/>
    <property type="match status" value="1"/>
</dbReference>
<feature type="transmembrane region" description="Helical" evidence="13">
    <location>
        <begin position="403"/>
        <end position="422"/>
    </location>
</feature>
<keyword evidence="6 13" id="KW-0812">Transmembrane</keyword>
<accession>A0A9P6FIF7</accession>
<evidence type="ECO:0000256" key="13">
    <source>
        <dbReference type="SAM" id="Phobius"/>
    </source>
</evidence>
<feature type="transmembrane region" description="Helical" evidence="13">
    <location>
        <begin position="180"/>
        <end position="202"/>
    </location>
</feature>
<protein>
    <recommendedName>
        <fullName evidence="3">Probable lysosomal cobalamin transporter</fullName>
    </recommendedName>
</protein>
<feature type="transmembrane region" description="Helical" evidence="13">
    <location>
        <begin position="97"/>
        <end position="121"/>
    </location>
</feature>
<dbReference type="Proteomes" id="UP000723463">
    <property type="component" value="Unassembled WGS sequence"/>
</dbReference>
<evidence type="ECO:0000256" key="8">
    <source>
        <dbReference type="ARBA" id="ARBA00023136"/>
    </source>
</evidence>
<organism evidence="14 15">
    <name type="scientific">Mortierella hygrophila</name>
    <dbReference type="NCBI Taxonomy" id="979708"/>
    <lineage>
        <taxon>Eukaryota</taxon>
        <taxon>Fungi</taxon>
        <taxon>Fungi incertae sedis</taxon>
        <taxon>Mucoromycota</taxon>
        <taxon>Mortierellomycotina</taxon>
        <taxon>Mortierellomycetes</taxon>
        <taxon>Mortierellales</taxon>
        <taxon>Mortierellaceae</taxon>
        <taxon>Mortierella</taxon>
    </lineage>
</organism>
<evidence type="ECO:0000313" key="15">
    <source>
        <dbReference type="Proteomes" id="UP000723463"/>
    </source>
</evidence>
<sequence>MLDGVLHIATAWGAFGIMVTILLGFSIFFTLYYSDTTEREPFALIVTILALTVCLSTVALFPVDIFLVSRIMDPATGLRSAWATDEAIAHMQNTVRVFYYGAYGLIASFCFIWIPLSYFYYEELAEGQSMRQRLVASLKYTVFFILVACTLLITGLFMKPNDHDNKDLEWLRKMLTDLDGAGALSFVAGVLSLLGMGVLVFYTAPGLSLLPLHLIAGLKSIPATMNETNAQLAANRERQNAIINRYPQGGLTRASERDLHALRELSREALVLENRSRMVQNVRDSWFNRCRCIIRPFEILLGMAALTLTVLLITSIGITTIDNLTDDVCGAPCGYILTHPNIPNPLNLLFLNLSPFFPVDYILMVLIILYMFWSTTKGIISIGIRFLWVNLFRFRKAATQPQGLLAATMLLMLTLTGLSYSLTMSVAPDYSMFGGQKYCNHTVVLERDCRDYPALIIPCHVGAPTELCTPTVTSSIITKMILGTPVLGIAFYYMQWLFLLAFLVALGFNLVQGCRKGFGVEPIYNDTEEDVDDMESRGLLDAIGAMSADGRRRQAERTGLLIPGPSYGSLRTGNNGSDGGPTSSQQQHRPSSAHSGGLGLSSSR</sequence>
<feature type="compositionally biased region" description="Low complexity" evidence="12">
    <location>
        <begin position="592"/>
        <end position="604"/>
    </location>
</feature>
<feature type="region of interest" description="Disordered" evidence="12">
    <location>
        <begin position="550"/>
        <end position="604"/>
    </location>
</feature>
<evidence type="ECO:0000256" key="12">
    <source>
        <dbReference type="SAM" id="MobiDB-lite"/>
    </source>
</evidence>
<keyword evidence="9" id="KW-0458">Lysosome</keyword>
<comment type="function">
    <text evidence="11">Probable lysosomal cobalamin transporter. Required to export cobalamin from lysosomes allowing its conversion to cofactors.</text>
</comment>
<feature type="transmembrane region" description="Helical" evidence="13">
    <location>
        <begin position="490"/>
        <end position="511"/>
    </location>
</feature>
<proteinExistence type="inferred from homology"/>
<evidence type="ECO:0000256" key="2">
    <source>
        <dbReference type="ARBA" id="ARBA00009901"/>
    </source>
</evidence>
<dbReference type="GO" id="GO:0005774">
    <property type="term" value="C:vacuolar membrane"/>
    <property type="evidence" value="ECO:0007669"/>
    <property type="project" value="TreeGrafter"/>
</dbReference>
<dbReference type="GO" id="GO:0031419">
    <property type="term" value="F:cobalamin binding"/>
    <property type="evidence" value="ECO:0007669"/>
    <property type="project" value="UniProtKB-KW"/>
</dbReference>
<dbReference type="InterPro" id="IPR006876">
    <property type="entry name" value="LMBR1-like_membr_prot"/>
</dbReference>
<keyword evidence="7 13" id="KW-1133">Transmembrane helix</keyword>
<dbReference type="InterPro" id="IPR050854">
    <property type="entry name" value="LMBD1_LysCbl_Transport"/>
</dbReference>
<keyword evidence="10" id="KW-0170">Cobalt</keyword>
<keyword evidence="15" id="KW-1185">Reference proteome</keyword>
<evidence type="ECO:0000256" key="7">
    <source>
        <dbReference type="ARBA" id="ARBA00022989"/>
    </source>
</evidence>
<evidence type="ECO:0000256" key="6">
    <source>
        <dbReference type="ARBA" id="ARBA00022692"/>
    </source>
</evidence>
<name>A0A9P6FIF7_9FUNG</name>
<dbReference type="Pfam" id="PF04791">
    <property type="entry name" value="LMBR1"/>
    <property type="match status" value="1"/>
</dbReference>